<dbReference type="eggNOG" id="ENOG50345NM">
    <property type="taxonomic scope" value="Bacteria"/>
</dbReference>
<proteinExistence type="predicted"/>
<feature type="chain" id="PRO_5002739695" description="Secreted protein" evidence="1">
    <location>
        <begin position="25"/>
        <end position="102"/>
    </location>
</feature>
<accession>A9IEY6</accession>
<gene>
    <name evidence="2" type="ordered locus">Bpet4577</name>
</gene>
<evidence type="ECO:0008006" key="4">
    <source>
        <dbReference type="Google" id="ProtNLM"/>
    </source>
</evidence>
<keyword evidence="3" id="KW-1185">Reference proteome</keyword>
<dbReference type="STRING" id="94624.Bpet4577"/>
<sequence>MNTKTLLAGIVTSTAMAFGVPAIAATPAHDGGNMNTGMHDMQGNGKNMPMGDMMGMMKNCPMMAQLPPGNEKLSMQMHAAMMKAMGDILSKYADQVKVPEGK</sequence>
<dbReference type="Proteomes" id="UP000001225">
    <property type="component" value="Chromosome"/>
</dbReference>
<dbReference type="EMBL" id="AM902716">
    <property type="protein sequence ID" value="CAP44928.1"/>
    <property type="molecule type" value="Genomic_DNA"/>
</dbReference>
<evidence type="ECO:0000313" key="2">
    <source>
        <dbReference type="EMBL" id="CAP44928.1"/>
    </source>
</evidence>
<evidence type="ECO:0000256" key="1">
    <source>
        <dbReference type="SAM" id="SignalP"/>
    </source>
</evidence>
<dbReference type="KEGG" id="bpt:Bpet4577"/>
<protein>
    <recommendedName>
        <fullName evidence="4">Secreted protein</fullName>
    </recommendedName>
</protein>
<reference evidence="2 3" key="1">
    <citation type="journal article" date="2008" name="BMC Genomics">
        <title>The missing link: Bordetella petrii is endowed with both the metabolic versatility of environmental bacteria and virulence traits of pathogenic Bordetellae.</title>
        <authorList>
            <person name="Gross R."/>
            <person name="Guzman C.A."/>
            <person name="Sebaihia M."/>
            <person name="Martins Dos Santos V.A."/>
            <person name="Pieper D.H."/>
            <person name="Koebnik R."/>
            <person name="Lechner M."/>
            <person name="Bartels D."/>
            <person name="Buhrmester J."/>
            <person name="Choudhuri J.V."/>
            <person name="Ebensen T."/>
            <person name="Gaigalat L."/>
            <person name="Herrmann S."/>
            <person name="Khachane A.N."/>
            <person name="Larisch C."/>
            <person name="Link S."/>
            <person name="Linke B."/>
            <person name="Meyer F."/>
            <person name="Mormann S."/>
            <person name="Nakunst D."/>
            <person name="Rueckert C."/>
            <person name="Schneiker-Bekel S."/>
            <person name="Schulze K."/>
            <person name="Vorhoelter F.J."/>
            <person name="Yevsa T."/>
            <person name="Engle J.T."/>
            <person name="Goldman W.E."/>
            <person name="Puehler A."/>
            <person name="Goebel U.B."/>
            <person name="Goesmann A."/>
            <person name="Bloecker H."/>
            <person name="Kaiser O."/>
            <person name="Martinez-Arias R."/>
        </authorList>
    </citation>
    <scope>NUCLEOTIDE SEQUENCE [LARGE SCALE GENOMIC DNA]</scope>
    <source>
        <strain evidence="3">ATCC BAA-461 / DSM 12804 / CCUG 43448 / CIP 107267 / Se-1111R</strain>
    </source>
</reference>
<keyword evidence="1" id="KW-0732">Signal</keyword>
<dbReference type="AlphaFoldDB" id="A9IEY6"/>
<evidence type="ECO:0000313" key="3">
    <source>
        <dbReference type="Proteomes" id="UP000001225"/>
    </source>
</evidence>
<feature type="signal peptide" evidence="1">
    <location>
        <begin position="1"/>
        <end position="24"/>
    </location>
</feature>
<name>A9IEY6_BORPD</name>
<organism evidence="2 3">
    <name type="scientific">Bordetella petrii (strain ATCC BAA-461 / DSM 12804 / CCUG 43448 / CIP 107267 / Se-1111R)</name>
    <dbReference type="NCBI Taxonomy" id="340100"/>
    <lineage>
        <taxon>Bacteria</taxon>
        <taxon>Pseudomonadati</taxon>
        <taxon>Pseudomonadota</taxon>
        <taxon>Betaproteobacteria</taxon>
        <taxon>Burkholderiales</taxon>
        <taxon>Alcaligenaceae</taxon>
        <taxon>Bordetella</taxon>
    </lineage>
</organism>